<proteinExistence type="predicted"/>
<evidence type="ECO:0000313" key="2">
    <source>
        <dbReference type="Proteomes" id="UP000000305"/>
    </source>
</evidence>
<dbReference type="Proteomes" id="UP000000305">
    <property type="component" value="Unassembled WGS sequence"/>
</dbReference>
<dbReference type="PhylomeDB" id="E9GNR1"/>
<name>E9GNR1_DAPPU</name>
<dbReference type="KEGG" id="dpx:DAPPUDRAFT_245637"/>
<dbReference type="OrthoDB" id="10635030at2759"/>
<dbReference type="EMBL" id="GL732555">
    <property type="protein sequence ID" value="EFX78805.1"/>
    <property type="molecule type" value="Genomic_DNA"/>
</dbReference>
<dbReference type="HOGENOM" id="CLU_855951_0_0_1"/>
<accession>E9GNR1</accession>
<keyword evidence="2" id="KW-1185">Reference proteome</keyword>
<reference evidence="1 2" key="1">
    <citation type="journal article" date="2011" name="Science">
        <title>The ecoresponsive genome of Daphnia pulex.</title>
        <authorList>
            <person name="Colbourne J.K."/>
            <person name="Pfrender M.E."/>
            <person name="Gilbert D."/>
            <person name="Thomas W.K."/>
            <person name="Tucker A."/>
            <person name="Oakley T.H."/>
            <person name="Tokishita S."/>
            <person name="Aerts A."/>
            <person name="Arnold G.J."/>
            <person name="Basu M.K."/>
            <person name="Bauer D.J."/>
            <person name="Caceres C.E."/>
            <person name="Carmel L."/>
            <person name="Casola C."/>
            <person name="Choi J.H."/>
            <person name="Detter J.C."/>
            <person name="Dong Q."/>
            <person name="Dusheyko S."/>
            <person name="Eads B.D."/>
            <person name="Frohlich T."/>
            <person name="Geiler-Samerotte K.A."/>
            <person name="Gerlach D."/>
            <person name="Hatcher P."/>
            <person name="Jogdeo S."/>
            <person name="Krijgsveld J."/>
            <person name="Kriventseva E.V."/>
            <person name="Kultz D."/>
            <person name="Laforsch C."/>
            <person name="Lindquist E."/>
            <person name="Lopez J."/>
            <person name="Manak J.R."/>
            <person name="Muller J."/>
            <person name="Pangilinan J."/>
            <person name="Patwardhan R.P."/>
            <person name="Pitluck S."/>
            <person name="Pritham E.J."/>
            <person name="Rechtsteiner A."/>
            <person name="Rho M."/>
            <person name="Rogozin I.B."/>
            <person name="Sakarya O."/>
            <person name="Salamov A."/>
            <person name="Schaack S."/>
            <person name="Shapiro H."/>
            <person name="Shiga Y."/>
            <person name="Skalitzky C."/>
            <person name="Smith Z."/>
            <person name="Souvorov A."/>
            <person name="Sung W."/>
            <person name="Tang Z."/>
            <person name="Tsuchiya D."/>
            <person name="Tu H."/>
            <person name="Vos H."/>
            <person name="Wang M."/>
            <person name="Wolf Y.I."/>
            <person name="Yamagata H."/>
            <person name="Yamada T."/>
            <person name="Ye Y."/>
            <person name="Shaw J.R."/>
            <person name="Andrews J."/>
            <person name="Crease T.J."/>
            <person name="Tang H."/>
            <person name="Lucas S.M."/>
            <person name="Robertson H.M."/>
            <person name="Bork P."/>
            <person name="Koonin E.V."/>
            <person name="Zdobnov E.M."/>
            <person name="Grigoriev I.V."/>
            <person name="Lynch M."/>
            <person name="Boore J.L."/>
        </authorList>
    </citation>
    <scope>NUCLEOTIDE SEQUENCE [LARGE SCALE GENOMIC DNA]</scope>
</reference>
<evidence type="ECO:0000313" key="1">
    <source>
        <dbReference type="EMBL" id="EFX78805.1"/>
    </source>
</evidence>
<gene>
    <name evidence="1" type="ORF">DAPPUDRAFT_245637</name>
</gene>
<dbReference type="InParanoid" id="E9GNR1"/>
<organism evidence="1 2">
    <name type="scientific">Daphnia pulex</name>
    <name type="common">Water flea</name>
    <dbReference type="NCBI Taxonomy" id="6669"/>
    <lineage>
        <taxon>Eukaryota</taxon>
        <taxon>Metazoa</taxon>
        <taxon>Ecdysozoa</taxon>
        <taxon>Arthropoda</taxon>
        <taxon>Crustacea</taxon>
        <taxon>Branchiopoda</taxon>
        <taxon>Diplostraca</taxon>
        <taxon>Cladocera</taxon>
        <taxon>Anomopoda</taxon>
        <taxon>Daphniidae</taxon>
        <taxon>Daphnia</taxon>
    </lineage>
</organism>
<dbReference type="AlphaFoldDB" id="E9GNR1"/>
<protein>
    <submittedName>
        <fullName evidence="1">Uncharacterized protein</fullName>
    </submittedName>
</protein>
<sequence length="325" mass="36444">MAGLGGPAVAFNRDQTKLMVLHEFPECLQRSSIDRRIKDTNTKLKRIANEKKDNRLSVFQGSNNKKEKKKNNSGEDDLTYGPRDYVIVVVDRIKTETLDMDYFCLGCHVEIMGPYNELLETSYSIGEDDNHVSCAICGSTGDCLVCKNGSFSSCQLAMDRYPIVRYHAKDAVVLLPLGQFHHQNNPTASFSLALRLGLKKYSLTVSPTAEKLPLPRFIPIDICPRKGNLLFASSYSTTISEPSTTPLIHCDLNWVSPDGTDHIRHEGCPRLGPTSSGVRIKIIEQNFNTQLEQVINNDHPSISSLLPSREPFFIKYPWILEDIVV</sequence>